<dbReference type="EMBL" id="BLIV01000004">
    <property type="protein sequence ID" value="GFE50686.1"/>
    <property type="molecule type" value="Genomic_DNA"/>
</dbReference>
<keyword evidence="2" id="KW-1185">Reference proteome</keyword>
<gene>
    <name evidence="1" type="ORF">So717_24390</name>
</gene>
<evidence type="ECO:0000313" key="1">
    <source>
        <dbReference type="EMBL" id="GFE50686.1"/>
    </source>
</evidence>
<reference evidence="1 2" key="1">
    <citation type="submission" date="2019-12" db="EMBL/GenBank/DDBJ databases">
        <title>Roseobacter cerasinus sp. nov., isolated from seawater around aquaculture.</title>
        <authorList>
            <person name="Muramatsu S."/>
            <person name="Takabe Y."/>
            <person name="Mori K."/>
            <person name="Takaichi S."/>
            <person name="Hanada S."/>
        </authorList>
    </citation>
    <scope>NUCLEOTIDE SEQUENCE [LARGE SCALE GENOMIC DNA]</scope>
    <source>
        <strain evidence="1 2">AI77</strain>
    </source>
</reference>
<sequence>MAIEIGSLVVKGRFGPPGRSERETQRELAQQMAEMRRDLLDEMREIMAEAAQRPVDR</sequence>
<dbReference type="OrthoDB" id="7874699at2"/>
<dbReference type="RefSeq" id="WP_159977676.1">
    <property type="nucleotide sequence ID" value="NZ_BLIV01000004.1"/>
</dbReference>
<accession>A0A640VWS1</accession>
<comment type="caution">
    <text evidence="1">The sequence shown here is derived from an EMBL/GenBank/DDBJ whole genome shotgun (WGS) entry which is preliminary data.</text>
</comment>
<organism evidence="1 2">
    <name type="scientific">Roseobacter cerasinus</name>
    <dbReference type="NCBI Taxonomy" id="2602289"/>
    <lineage>
        <taxon>Bacteria</taxon>
        <taxon>Pseudomonadati</taxon>
        <taxon>Pseudomonadota</taxon>
        <taxon>Alphaproteobacteria</taxon>
        <taxon>Rhodobacterales</taxon>
        <taxon>Roseobacteraceae</taxon>
        <taxon>Roseobacter</taxon>
    </lineage>
</organism>
<dbReference type="Proteomes" id="UP000436522">
    <property type="component" value="Unassembled WGS sequence"/>
</dbReference>
<evidence type="ECO:0000313" key="2">
    <source>
        <dbReference type="Proteomes" id="UP000436522"/>
    </source>
</evidence>
<protein>
    <submittedName>
        <fullName evidence="1">Uncharacterized protein</fullName>
    </submittedName>
</protein>
<proteinExistence type="predicted"/>
<name>A0A640VWS1_9RHOB</name>
<dbReference type="AlphaFoldDB" id="A0A640VWS1"/>